<accession>A0A6B9V7B8</accession>
<protein>
    <submittedName>
        <fullName evidence="2">Uncharacterized protein</fullName>
    </submittedName>
</protein>
<name>A0A6B9V7B8_ARAHY</name>
<evidence type="ECO:0000313" key="2">
    <source>
        <dbReference type="EMBL" id="QHN76591.1"/>
    </source>
</evidence>
<evidence type="ECO:0000313" key="3">
    <source>
        <dbReference type="Proteomes" id="UP000464620"/>
    </source>
</evidence>
<proteinExistence type="predicted"/>
<organism evidence="2 3">
    <name type="scientific">Arachis hypogaea</name>
    <name type="common">Peanut</name>
    <dbReference type="NCBI Taxonomy" id="3818"/>
    <lineage>
        <taxon>Eukaryota</taxon>
        <taxon>Viridiplantae</taxon>
        <taxon>Streptophyta</taxon>
        <taxon>Embryophyta</taxon>
        <taxon>Tracheophyta</taxon>
        <taxon>Spermatophyta</taxon>
        <taxon>Magnoliopsida</taxon>
        <taxon>eudicotyledons</taxon>
        <taxon>Gunneridae</taxon>
        <taxon>Pentapetalae</taxon>
        <taxon>rosids</taxon>
        <taxon>fabids</taxon>
        <taxon>Fabales</taxon>
        <taxon>Fabaceae</taxon>
        <taxon>Papilionoideae</taxon>
        <taxon>50 kb inversion clade</taxon>
        <taxon>dalbergioids sensu lato</taxon>
        <taxon>Dalbergieae</taxon>
        <taxon>Pterocarpus clade</taxon>
        <taxon>Arachis</taxon>
    </lineage>
</organism>
<dbReference type="Proteomes" id="UP000464620">
    <property type="component" value="Chromosome B09"/>
</dbReference>
<keyword evidence="1" id="KW-0175">Coiled coil</keyword>
<feature type="coiled-coil region" evidence="1">
    <location>
        <begin position="266"/>
        <end position="321"/>
    </location>
</feature>
<gene>
    <name evidence="2" type="ORF">DS421_19g645240</name>
</gene>
<reference evidence="2 3" key="1">
    <citation type="submission" date="2020-01" db="EMBL/GenBank/DDBJ databases">
        <title>Genome sequence of Arachis hypogaea, cultivar Shitouqi.</title>
        <authorList>
            <person name="Zhuang W."/>
            <person name="Chen H."/>
            <person name="Varshney R."/>
            <person name="Wang D."/>
            <person name="Ming R."/>
        </authorList>
    </citation>
    <scope>NUCLEOTIDE SEQUENCE [LARGE SCALE GENOMIC DNA]</scope>
    <source>
        <tissue evidence="2">Young leaf</tissue>
    </source>
</reference>
<evidence type="ECO:0000256" key="1">
    <source>
        <dbReference type="SAM" id="Coils"/>
    </source>
</evidence>
<sequence length="361" mass="40860">MFFFFLSRVGSMGFEKEKKGKIDWSYDWVNDDVRKCSLLFVDEEAVKEIDKNKVVRHGSGAKGVWKGGWVNLNSSPGFAVFKLYKSSFKDFKKMFLKVRNAEVESVDRKELISVFDLLQCEENKEAVVEYLGGKYPGVSAATLRAWVKNKNLEKEGSTSKPDKTVGAGEVNQPWAKRKRLSEGFEEERDELPIEEIHAFMDNQKRLHVTADQSDDSSLWGKDFPYMVAADEVGQSSADISLANEVGDINIGSGFEGGVGVKKNMTIAELECKLSDKEKELKLMKENYAREVEDLKKKEVDLSSMSTQMIEVTAKLKEMEKNKQAEIFDLFVEGFERASLQAKFLVPDFDCSPMDPGKIVRD</sequence>
<dbReference type="AlphaFoldDB" id="A0A6B9V7B8"/>
<dbReference type="EMBL" id="CP031001">
    <property type="protein sequence ID" value="QHN76591.1"/>
    <property type="molecule type" value="Genomic_DNA"/>
</dbReference>